<evidence type="ECO:0000313" key="1">
    <source>
        <dbReference type="EMBL" id="AKO91648.1"/>
    </source>
</evidence>
<dbReference type="AlphaFoldDB" id="A0A1X7F3L3"/>
<dbReference type="Pfam" id="PF12695">
    <property type="entry name" value="Abhydrolase_5"/>
    <property type="match status" value="1"/>
</dbReference>
<dbReference type="RefSeq" id="WP_040058214.1">
    <property type="nucleotide sequence ID" value="NZ_CP011974.1"/>
</dbReference>
<evidence type="ECO:0000313" key="2">
    <source>
        <dbReference type="Proteomes" id="UP000036202"/>
    </source>
</evidence>
<dbReference type="GO" id="GO:0016787">
    <property type="term" value="F:hydrolase activity"/>
    <property type="evidence" value="ECO:0007669"/>
    <property type="project" value="InterPro"/>
</dbReference>
<dbReference type="GeneID" id="93702386"/>
<sequence>MKKGIKYSLITVFVLLLIGLGSFFVWSQLTYEPSKELTTLVNVENIQHEDDAVILQPKKSNGKGIILYPGAKVEPEAYSYYGKKLAEDGYFVAIPHVLLNFSIFDQNRAEDIIEKYDDIEEWYIGGHSLGGVSAASYAYKHSKEINGVIFLGSYPNESNDFSEKELPMLSLYGELDGLSTKKKIAQTHHLLSKGAVVREIKGGNHAQFGLYGKQKGDNKATITPKQQQDEMVRVTKEWLQKVSLKDD</sequence>
<dbReference type="EMBL" id="CP011974">
    <property type="protein sequence ID" value="AKO91648.1"/>
    <property type="molecule type" value="Genomic_DNA"/>
</dbReference>
<dbReference type="OrthoDB" id="9780932at2"/>
<dbReference type="SUPFAM" id="SSF53474">
    <property type="entry name" value="alpha/beta-Hydrolases"/>
    <property type="match status" value="1"/>
</dbReference>
<accession>A0A1X7F3L3</accession>
<dbReference type="Gene3D" id="3.40.50.1820">
    <property type="entry name" value="alpha/beta hydrolase"/>
    <property type="match status" value="1"/>
</dbReference>
<name>A0A1X7F3L3_9BACI</name>
<accession>A0A0H4KTP1</accession>
<reference evidence="2" key="2">
    <citation type="submission" date="2015-06" db="EMBL/GenBank/DDBJ databases">
        <title>Genome Sequence of Bacillus endophyticus and Analysis of its Companion Mechanism in the Ketogulonigenium vulgare-Bacillus strain Consortium.</title>
        <authorList>
            <person name="Jia N."/>
            <person name="Du J."/>
            <person name="Ding M.-Z."/>
            <person name="Gao F."/>
            <person name="Yuan Y.-J."/>
        </authorList>
    </citation>
    <scope>NUCLEOTIDE SEQUENCE [LARGE SCALE GENOMIC DNA]</scope>
    <source>
        <strain evidence="2">Hbe603</strain>
    </source>
</reference>
<organism evidence="1 2">
    <name type="scientific">Priestia filamentosa</name>
    <dbReference type="NCBI Taxonomy" id="1402861"/>
    <lineage>
        <taxon>Bacteria</taxon>
        <taxon>Bacillati</taxon>
        <taxon>Bacillota</taxon>
        <taxon>Bacilli</taxon>
        <taxon>Bacillales</taxon>
        <taxon>Bacillaceae</taxon>
        <taxon>Priestia</taxon>
    </lineage>
</organism>
<dbReference type="InterPro" id="IPR029059">
    <property type="entry name" value="AB_hydrolase_5"/>
</dbReference>
<proteinExistence type="predicted"/>
<gene>
    <name evidence="1" type="ORF">BEH_05740</name>
</gene>
<keyword evidence="2" id="KW-1185">Reference proteome</keyword>
<dbReference type="KEGG" id="beo:BEH_05740"/>
<dbReference type="InterPro" id="IPR029058">
    <property type="entry name" value="AB_hydrolase_fold"/>
</dbReference>
<protein>
    <submittedName>
        <fullName evidence="1">Carboxymethylenebutenolidase</fullName>
    </submittedName>
</protein>
<dbReference type="Proteomes" id="UP000036202">
    <property type="component" value="Chromosome"/>
</dbReference>
<reference evidence="1 2" key="1">
    <citation type="journal article" date="2015" name="PLoS ONE">
        <title>Genome Sequence of Bacillus endophyticus and Analysis of Its Companion Mechanism in the Ketogulonigenium vulgare-Bacillus Strain Consortium.</title>
        <authorList>
            <person name="Jia N."/>
            <person name="Du J."/>
            <person name="Ding M.Z."/>
            <person name="Gao F."/>
            <person name="Yuan Y.J."/>
        </authorList>
    </citation>
    <scope>NUCLEOTIDE SEQUENCE [LARGE SCALE GENOMIC DNA]</scope>
    <source>
        <strain evidence="1 2">Hbe603</strain>
    </source>
</reference>
<dbReference type="PATRIC" id="fig|135735.6.peg.1138"/>